<dbReference type="EMBL" id="JAXCGZ010009486">
    <property type="protein sequence ID" value="KAK7077028.1"/>
    <property type="molecule type" value="Genomic_DNA"/>
</dbReference>
<evidence type="ECO:0000313" key="2">
    <source>
        <dbReference type="EMBL" id="KAK7077028.1"/>
    </source>
</evidence>
<gene>
    <name evidence="2" type="ORF">SK128_012373</name>
</gene>
<evidence type="ECO:0000256" key="1">
    <source>
        <dbReference type="SAM" id="MobiDB-lite"/>
    </source>
</evidence>
<feature type="compositionally biased region" description="Polar residues" evidence="1">
    <location>
        <begin position="76"/>
        <end position="87"/>
    </location>
</feature>
<sequence>MALNIVTRQKVLLSSLFMGGPLCSYAALRCPAYSSFKVINRVYENMNVNLTSKCDALATPTLVSSRLLHHGHKNMTENNTYATGTTLSERDSDSENDNDSENEVNILLDSKTKLSSRDWNNLMEKLKSDHRYSQVPSLDGIIMKQCLRQENYWLATSYTEYLNSQGKEPNLLGLGCYLQLCGLSIEECGEEKVLDVYNQLCSKVKLQTVNEFCFFLLPSGPDNAPSTFSYISKVFRKESRGQILLKSHLLGRWVVWGMSELCRVETRVIQETCTKISHYIIRSHNSYLPSTL</sequence>
<dbReference type="AlphaFoldDB" id="A0AAN8X9L3"/>
<organism evidence="2 3">
    <name type="scientific">Halocaridina rubra</name>
    <name type="common">Hawaiian red shrimp</name>
    <dbReference type="NCBI Taxonomy" id="373956"/>
    <lineage>
        <taxon>Eukaryota</taxon>
        <taxon>Metazoa</taxon>
        <taxon>Ecdysozoa</taxon>
        <taxon>Arthropoda</taxon>
        <taxon>Crustacea</taxon>
        <taxon>Multicrustacea</taxon>
        <taxon>Malacostraca</taxon>
        <taxon>Eumalacostraca</taxon>
        <taxon>Eucarida</taxon>
        <taxon>Decapoda</taxon>
        <taxon>Pleocyemata</taxon>
        <taxon>Caridea</taxon>
        <taxon>Atyoidea</taxon>
        <taxon>Atyidae</taxon>
        <taxon>Halocaridina</taxon>
    </lineage>
</organism>
<comment type="caution">
    <text evidence="2">The sequence shown here is derived from an EMBL/GenBank/DDBJ whole genome shotgun (WGS) entry which is preliminary data.</text>
</comment>
<reference evidence="2 3" key="1">
    <citation type="submission" date="2023-11" db="EMBL/GenBank/DDBJ databases">
        <title>Halocaridina rubra genome assembly.</title>
        <authorList>
            <person name="Smith C."/>
        </authorList>
    </citation>
    <scope>NUCLEOTIDE SEQUENCE [LARGE SCALE GENOMIC DNA]</scope>
    <source>
        <strain evidence="2">EP-1</strain>
        <tissue evidence="2">Whole</tissue>
    </source>
</reference>
<evidence type="ECO:0000313" key="3">
    <source>
        <dbReference type="Proteomes" id="UP001381693"/>
    </source>
</evidence>
<accession>A0AAN8X9L3</accession>
<proteinExistence type="predicted"/>
<keyword evidence="3" id="KW-1185">Reference proteome</keyword>
<dbReference type="Proteomes" id="UP001381693">
    <property type="component" value="Unassembled WGS sequence"/>
</dbReference>
<feature type="region of interest" description="Disordered" evidence="1">
    <location>
        <begin position="74"/>
        <end position="102"/>
    </location>
</feature>
<protein>
    <submittedName>
        <fullName evidence="2">Uncharacterized protein</fullName>
    </submittedName>
</protein>
<name>A0AAN8X9L3_HALRR</name>